<dbReference type="InterPro" id="IPR011639">
    <property type="entry name" value="MethylTrfase_TaqI-like_dom"/>
</dbReference>
<protein>
    <recommendedName>
        <fullName evidence="1">Helicase ATP-binding domain-containing protein</fullName>
    </recommendedName>
</protein>
<dbReference type="PRINTS" id="PR00507">
    <property type="entry name" value="N12N6MTFRASE"/>
</dbReference>
<dbReference type="InterPro" id="IPR050742">
    <property type="entry name" value="Helicase_Restrict-Modif_Enz"/>
</dbReference>
<dbReference type="KEGG" id="mamp:MAMA39_03030"/>
<dbReference type="GO" id="GO:0003677">
    <property type="term" value="F:DNA binding"/>
    <property type="evidence" value="ECO:0007669"/>
    <property type="project" value="InterPro"/>
</dbReference>
<dbReference type="GO" id="GO:0016787">
    <property type="term" value="F:hydrolase activity"/>
    <property type="evidence" value="ECO:0007669"/>
    <property type="project" value="InterPro"/>
</dbReference>
<dbReference type="PANTHER" id="PTHR47396:SF1">
    <property type="entry name" value="ATP-DEPENDENT HELICASE IRC3-RELATED"/>
    <property type="match status" value="1"/>
</dbReference>
<keyword evidence="3" id="KW-1185">Reference proteome</keyword>
<dbReference type="GO" id="GO:0006304">
    <property type="term" value="P:DNA modification"/>
    <property type="evidence" value="ECO:0007669"/>
    <property type="project" value="InterPro"/>
</dbReference>
<dbReference type="PANTHER" id="PTHR47396">
    <property type="entry name" value="TYPE I RESTRICTION ENZYME ECOKI R PROTEIN"/>
    <property type="match status" value="1"/>
</dbReference>
<gene>
    <name evidence="2" type="ORF">MAMA39_03030</name>
</gene>
<dbReference type="PROSITE" id="PS51192">
    <property type="entry name" value="HELICASE_ATP_BIND_1"/>
    <property type="match status" value="1"/>
</dbReference>
<dbReference type="Gene3D" id="3.40.50.300">
    <property type="entry name" value="P-loop containing nucleotide triphosphate hydrolases"/>
    <property type="match status" value="2"/>
</dbReference>
<sequence length="1452" mass="168700">MEKRLKTLINPYKKIEGKIYAFIFDKTEVPIYAGQIKVGYTEGDIHIRVNQQRNGLNLKILFWKLARKNDGTWFRDTDLHRYFEFNKIKRSKETGGPNGTEWFDFKGREQDALKLTEKFIEIDYDPLINPKGQKDYILRAEQSQAVTCTFNYFHSQKQPKEFLWNAKPRFGKTLTTYDFIRKIQASNVLILCNRPAIANSWFNDFDNFIRWRTDEGYQFVSESPAIKRNSMSYQQYENFKTKHRNKPIRRIAFVSLQDFKGAKFAGGPYEKLAWMQEVDWDVIILDEAHEAIDTQKSKDALNSLRTKFTLHLSGTPFKAIASEKFREDQIFNWSYHDEQKAKNDWDESNDSNPYEDIPQLNLFTYKMSEMLHHELKESIKGSDLNLKQTFGFDEFFRVNQKTHKFYHEEDVKKFLDVITQGKYPFSSSEQYVNHLHHTFWLLPSVAAAKELKNLLNNHEFFKNFEIVLAVGKGSSSSQRTNEFDTGFRKNQKSFNKVRNAINKPHSKTITLSVGQLTTGVTVPEWTGVFMLRNIESASLYFQSAFRVQSKHKYEVEDEHGQKISLVKQNAYIFDFAPERTLKLYDDFANGLIIGEQYKQITNQRKDNIKAVLNFFPVIAEDSKGSLCELNIDDVLTIPNQIKSDEVVGDKFISNLLFANLGSLSEMPDKVKKILDKISPSKNGKNFKKDWFLTKNDSKNKNKTKEIKINQSDVLGKKITAAISTISNDEILNDAINYSDFSELKEKIFKLYQFELNNNLQKFPNLPKDQINKIKSESENKILEILKNDGKESCDDINKYKELVSKKQKGHNLSENEQQALDELIYRTRSLYDSENLSGKIGDILDESLVALKTAENDNTKKENEDHVQNHLYGFVKTIPLYLMLCNDEDVSLENYETKADDATFEKISGITKDEFLILKNGYDGQTGKVRGFFDETIFNTSIKKFFELKNKLTHYLDDQSKQDIFDYIPTQKINQIFTPKKLVEEIVDKLGEYIPGLFTNKNHKFLDPYCKSGRFLAEIVKRLNIGLQHEIPDSRERIRWILKNQIYGICPSDILLKLASNYLCADRKDLDLNLQVLDSSFDLNRSEWLKDAIKKWWGDEKFDVIIGNPSYGEKRDNHDSSYQYSGNAIFSLENAKYISLITPSRWMTGGRGFGYFREKILESKSFMFLYIYANGNKFFANTEIEKKGINYFLMDCGYTGPCDVRVFDFAGKEENSERYLKEPDLDIFVPYEILIKIWRKVQSKKDKFLSSIMSSCDPYGFNTEALTNPEKFGFQPFSLSKIPDGYTILGLDQKHKRSRMYLPKDYKFPKNQISKAFLKYKVFIAEAYGVAAIGGSLSTPVLSTPVLSIPGECCTATFLEIGGFETENEAKNLVKYIKTKFFRALVGIQKTTQHTGSKAYRFVPILDFKSNHEINWEQSVSEIDKQLYEMFELSEEEIKFIEEKISDIENLK</sequence>
<organism evidence="2 3">
    <name type="scientific">Mycoplasma amphoriforme A39</name>
    <dbReference type="NCBI Taxonomy" id="572419"/>
    <lineage>
        <taxon>Bacteria</taxon>
        <taxon>Bacillati</taxon>
        <taxon>Mycoplasmatota</taxon>
        <taxon>Mollicutes</taxon>
        <taxon>Mycoplasmataceae</taxon>
        <taxon>Mycoplasma</taxon>
    </lineage>
</organism>
<dbReference type="Pfam" id="PF07669">
    <property type="entry name" value="Eco57I"/>
    <property type="match status" value="1"/>
</dbReference>
<proteinExistence type="predicted"/>
<dbReference type="RefSeq" id="WP_343251772.1">
    <property type="nucleotide sequence ID" value="NZ_HG937516.1"/>
</dbReference>
<evidence type="ECO:0000313" key="3">
    <source>
        <dbReference type="Proteomes" id="UP000261764"/>
    </source>
</evidence>
<dbReference type="InterPro" id="IPR006935">
    <property type="entry name" value="Helicase/UvrB_N"/>
</dbReference>
<dbReference type="REBASE" id="86157">
    <property type="entry name" value="MamA39ORF3030P"/>
</dbReference>
<dbReference type="SUPFAM" id="SSF52540">
    <property type="entry name" value="P-loop containing nucleoside triphosphate hydrolases"/>
    <property type="match status" value="1"/>
</dbReference>
<name>A0A292IHJ9_9MOLU</name>
<dbReference type="Pfam" id="PF04851">
    <property type="entry name" value="ResIII"/>
    <property type="match status" value="1"/>
</dbReference>
<dbReference type="SMART" id="SM00487">
    <property type="entry name" value="DEXDc"/>
    <property type="match status" value="1"/>
</dbReference>
<accession>A0A292IHJ9</accession>
<dbReference type="Proteomes" id="UP000261764">
    <property type="component" value="Chromosome I"/>
</dbReference>
<dbReference type="GO" id="GO:0005829">
    <property type="term" value="C:cytosol"/>
    <property type="evidence" value="ECO:0007669"/>
    <property type="project" value="TreeGrafter"/>
</dbReference>
<dbReference type="GO" id="GO:0009007">
    <property type="term" value="F:site-specific DNA-methyltransferase (adenine-specific) activity"/>
    <property type="evidence" value="ECO:0007669"/>
    <property type="project" value="UniProtKB-EC"/>
</dbReference>
<dbReference type="SUPFAM" id="SSF53335">
    <property type="entry name" value="S-adenosyl-L-methionine-dependent methyltransferases"/>
    <property type="match status" value="1"/>
</dbReference>
<dbReference type="InterPro" id="IPR027417">
    <property type="entry name" value="P-loop_NTPase"/>
</dbReference>
<dbReference type="EMBL" id="HG937516">
    <property type="protein sequence ID" value="CDN40424.1"/>
    <property type="molecule type" value="Genomic_DNA"/>
</dbReference>
<dbReference type="InterPro" id="IPR029063">
    <property type="entry name" value="SAM-dependent_MTases_sf"/>
</dbReference>
<reference evidence="2 3" key="1">
    <citation type="journal article" date="2015" name="Clin. Infect. Dis.">
        <title>Genomic Investigations unmask Mycoplasma amphoriforme, a new respiratory pathogen.</title>
        <authorList>
            <person name="Gillespie S.H."/>
            <person name="Ling C.L."/>
            <person name="Oravcova K."/>
            <person name="Pinheiro M."/>
            <person name="Wells L."/>
            <person name="Bryant J.M."/>
            <person name="McHugh T.D."/>
            <person name="Bebear C."/>
            <person name="Webster D."/>
            <person name="Harris S.R."/>
            <person name="Seth-Smith H.M."/>
            <person name="Thomson N.R."/>
        </authorList>
    </citation>
    <scope>NUCLEOTIDE SEQUENCE [LARGE SCALE GENOMIC DNA]</scope>
    <source>
        <strain evidence="2 3">A39</strain>
    </source>
</reference>
<feature type="domain" description="Helicase ATP-binding" evidence="1">
    <location>
        <begin position="153"/>
        <end position="334"/>
    </location>
</feature>
<evidence type="ECO:0000259" key="1">
    <source>
        <dbReference type="PROSITE" id="PS51192"/>
    </source>
</evidence>
<evidence type="ECO:0000313" key="2">
    <source>
        <dbReference type="EMBL" id="CDN40424.1"/>
    </source>
</evidence>
<dbReference type="InterPro" id="IPR014001">
    <property type="entry name" value="Helicase_ATP-bd"/>
</dbReference>
<dbReference type="GO" id="GO:0005524">
    <property type="term" value="F:ATP binding"/>
    <property type="evidence" value="ECO:0007669"/>
    <property type="project" value="InterPro"/>
</dbReference>
<dbReference type="Gene3D" id="3.40.50.150">
    <property type="entry name" value="Vaccinia Virus protein VP39"/>
    <property type="match status" value="1"/>
</dbReference>